<evidence type="ECO:0000313" key="1">
    <source>
        <dbReference type="EMBL" id="UMB68465.1"/>
    </source>
</evidence>
<reference evidence="1" key="1">
    <citation type="submission" date="2022-08" db="EMBL/GenBank/DDBJ databases">
        <title>Whole genome sequencing of non-tuberculosis mycobacteria type-strains.</title>
        <authorList>
            <person name="Igarashi Y."/>
            <person name="Osugi A."/>
            <person name="Mitarai S."/>
        </authorList>
    </citation>
    <scope>NUCLEOTIDE SEQUENCE</scope>
    <source>
        <strain evidence="1">DSM 45127</strain>
    </source>
</reference>
<accession>A0ABY3VJV8</accession>
<dbReference type="EMBL" id="CP092488">
    <property type="protein sequence ID" value="UMB68465.1"/>
    <property type="molecule type" value="Genomic_DNA"/>
</dbReference>
<keyword evidence="2" id="KW-1185">Reference proteome</keyword>
<dbReference type="Proteomes" id="UP001055336">
    <property type="component" value="Chromosome"/>
</dbReference>
<dbReference type="RefSeq" id="WP_240259110.1">
    <property type="nucleotide sequence ID" value="NZ_CP092488.2"/>
</dbReference>
<sequence>MISVPNLGDLGTGDVVTDSTTLAAFLTALDPALATETVDQLLGLTASGSAEAVASSLFGL</sequence>
<gene>
    <name evidence="1" type="ORF">MKK62_18870</name>
</gene>
<protein>
    <recommendedName>
        <fullName evidence="3">PE domain-containing protein</fullName>
    </recommendedName>
</protein>
<proteinExistence type="predicted"/>
<evidence type="ECO:0000313" key="2">
    <source>
        <dbReference type="Proteomes" id="UP001055336"/>
    </source>
</evidence>
<evidence type="ECO:0008006" key="3">
    <source>
        <dbReference type="Google" id="ProtNLM"/>
    </source>
</evidence>
<name>A0ABY3VJV8_9MYCO</name>
<organism evidence="1 2">
    <name type="scientific">Mycobacterium paraterrae</name>
    <dbReference type="NCBI Taxonomy" id="577492"/>
    <lineage>
        <taxon>Bacteria</taxon>
        <taxon>Bacillati</taxon>
        <taxon>Actinomycetota</taxon>
        <taxon>Actinomycetes</taxon>
        <taxon>Mycobacteriales</taxon>
        <taxon>Mycobacteriaceae</taxon>
        <taxon>Mycobacterium</taxon>
    </lineage>
</organism>